<keyword evidence="2" id="KW-1185">Reference proteome</keyword>
<proteinExistence type="predicted"/>
<dbReference type="GO" id="GO:0016020">
    <property type="term" value="C:membrane"/>
    <property type="evidence" value="ECO:0007669"/>
    <property type="project" value="TreeGrafter"/>
</dbReference>
<evidence type="ECO:0000313" key="1">
    <source>
        <dbReference type="EMBL" id="KAH9288208.1"/>
    </source>
</evidence>
<dbReference type="InterPro" id="IPR051564">
    <property type="entry name" value="LRR_receptor-like_kinase"/>
</dbReference>
<feature type="non-terminal residue" evidence="1">
    <location>
        <position position="87"/>
    </location>
</feature>
<dbReference type="InterPro" id="IPR011009">
    <property type="entry name" value="Kinase-like_dom_sf"/>
</dbReference>
<name>A0AA38BVE5_TAXCH</name>
<dbReference type="Proteomes" id="UP000824469">
    <property type="component" value="Unassembled WGS sequence"/>
</dbReference>
<comment type="caution">
    <text evidence="1">The sequence shown here is derived from an EMBL/GenBank/DDBJ whole genome shotgun (WGS) entry which is preliminary data.</text>
</comment>
<reference evidence="1 2" key="1">
    <citation type="journal article" date="2021" name="Nat. Plants">
        <title>The Taxus genome provides insights into paclitaxel biosynthesis.</title>
        <authorList>
            <person name="Xiong X."/>
            <person name="Gou J."/>
            <person name="Liao Q."/>
            <person name="Li Y."/>
            <person name="Zhou Q."/>
            <person name="Bi G."/>
            <person name="Li C."/>
            <person name="Du R."/>
            <person name="Wang X."/>
            <person name="Sun T."/>
            <person name="Guo L."/>
            <person name="Liang H."/>
            <person name="Lu P."/>
            <person name="Wu Y."/>
            <person name="Zhang Z."/>
            <person name="Ro D.K."/>
            <person name="Shang Y."/>
            <person name="Huang S."/>
            <person name="Yan J."/>
        </authorList>
    </citation>
    <scope>NUCLEOTIDE SEQUENCE [LARGE SCALE GENOMIC DNA]</scope>
    <source>
        <strain evidence="1">Ta-2019</strain>
    </source>
</reference>
<dbReference type="Gene3D" id="1.10.510.10">
    <property type="entry name" value="Transferase(Phosphotransferase) domain 1"/>
    <property type="match status" value="1"/>
</dbReference>
<dbReference type="PANTHER" id="PTHR48055">
    <property type="entry name" value="LEUCINE-RICH REPEAT RECEPTOR PROTEIN KINASE EMS1"/>
    <property type="match status" value="1"/>
</dbReference>
<evidence type="ECO:0008006" key="3">
    <source>
        <dbReference type="Google" id="ProtNLM"/>
    </source>
</evidence>
<dbReference type="PANTHER" id="PTHR48055:SF57">
    <property type="entry name" value="PROTEIN KINASE DOMAIN-CONTAINING PROTEIN"/>
    <property type="match status" value="1"/>
</dbReference>
<organism evidence="1 2">
    <name type="scientific">Taxus chinensis</name>
    <name type="common">Chinese yew</name>
    <name type="synonym">Taxus wallichiana var. chinensis</name>
    <dbReference type="NCBI Taxonomy" id="29808"/>
    <lineage>
        <taxon>Eukaryota</taxon>
        <taxon>Viridiplantae</taxon>
        <taxon>Streptophyta</taxon>
        <taxon>Embryophyta</taxon>
        <taxon>Tracheophyta</taxon>
        <taxon>Spermatophyta</taxon>
        <taxon>Pinopsida</taxon>
        <taxon>Pinidae</taxon>
        <taxon>Conifers II</taxon>
        <taxon>Cupressales</taxon>
        <taxon>Taxaceae</taxon>
        <taxon>Taxus</taxon>
    </lineage>
</organism>
<accession>A0AA38BVE5</accession>
<gene>
    <name evidence="1" type="ORF">KI387_032325</name>
</gene>
<dbReference type="OMA" id="YEINEHS"/>
<sequence length="87" mass="10130">YGESGKISTKGDVYSYGIVLLEMITRMSPTNDMFMGELNLHKWVSMHFPTRVEEIVDQRMIKELGEYEINEHSLFGIDMNVSRPWEA</sequence>
<dbReference type="AlphaFoldDB" id="A0AA38BVE5"/>
<dbReference type="SUPFAM" id="SSF56112">
    <property type="entry name" value="Protein kinase-like (PK-like)"/>
    <property type="match status" value="1"/>
</dbReference>
<evidence type="ECO:0000313" key="2">
    <source>
        <dbReference type="Proteomes" id="UP000824469"/>
    </source>
</evidence>
<feature type="non-terminal residue" evidence="1">
    <location>
        <position position="1"/>
    </location>
</feature>
<dbReference type="EMBL" id="JAHRHJ020003813">
    <property type="protein sequence ID" value="KAH9288208.1"/>
    <property type="molecule type" value="Genomic_DNA"/>
</dbReference>
<protein>
    <recommendedName>
        <fullName evidence="3">Protein kinase domain-containing protein</fullName>
    </recommendedName>
</protein>